<dbReference type="Pfam" id="PF03466">
    <property type="entry name" value="LysR_substrate"/>
    <property type="match status" value="1"/>
</dbReference>
<reference evidence="5" key="1">
    <citation type="journal article" date="2018" name="Nat. Biotechnol.">
        <title>A standardized bacterial taxonomy based on genome phylogeny substantially revises the tree of life.</title>
        <authorList>
            <person name="Parks D.H."/>
            <person name="Chuvochina M."/>
            <person name="Waite D.W."/>
            <person name="Rinke C."/>
            <person name="Skarshewski A."/>
            <person name="Chaumeil P.A."/>
            <person name="Hugenholtz P."/>
        </authorList>
    </citation>
    <scope>NUCLEOTIDE SEQUENCE [LARGE SCALE GENOMIC DNA]</scope>
    <source>
        <strain evidence="5">UBA11284</strain>
    </source>
</reference>
<dbReference type="Gene3D" id="1.10.10.10">
    <property type="entry name" value="Winged helix-like DNA-binding domain superfamily/Winged helix DNA-binding domain"/>
    <property type="match status" value="1"/>
</dbReference>
<dbReference type="EMBL" id="DOTR01000044">
    <property type="protein sequence ID" value="HCA02256.1"/>
    <property type="molecule type" value="Genomic_DNA"/>
</dbReference>
<dbReference type="InterPro" id="IPR005119">
    <property type="entry name" value="LysR_subst-bd"/>
</dbReference>
<dbReference type="OrthoDB" id="8839922at2"/>
<name>A0A060B4G8_9GAMM</name>
<dbReference type="PANTHER" id="PTHR30419:SF8">
    <property type="entry name" value="NITROGEN ASSIMILATION TRANSCRIPTIONAL ACTIVATOR-RELATED"/>
    <property type="match status" value="1"/>
</dbReference>
<dbReference type="InterPro" id="IPR036390">
    <property type="entry name" value="WH_DNA-bd_sf"/>
</dbReference>
<dbReference type="GO" id="GO:0005829">
    <property type="term" value="C:cytosol"/>
    <property type="evidence" value="ECO:0007669"/>
    <property type="project" value="TreeGrafter"/>
</dbReference>
<proteinExistence type="inferred from homology"/>
<evidence type="ECO:0000256" key="1">
    <source>
        <dbReference type="ARBA" id="ARBA00009437"/>
    </source>
</evidence>
<evidence type="ECO:0000313" key="5">
    <source>
        <dbReference type="EMBL" id="HCA02256.1"/>
    </source>
</evidence>
<dbReference type="PROSITE" id="PS50931">
    <property type="entry name" value="HTH_LYSR"/>
    <property type="match status" value="1"/>
</dbReference>
<evidence type="ECO:0000256" key="2">
    <source>
        <dbReference type="ARBA" id="ARBA00023015"/>
    </source>
</evidence>
<dbReference type="AlphaFoldDB" id="A0A060B4G8"/>
<dbReference type="Gene3D" id="3.40.190.290">
    <property type="match status" value="1"/>
</dbReference>
<dbReference type="HOGENOM" id="CLU_039613_6_0_6"/>
<evidence type="ECO:0000256" key="4">
    <source>
        <dbReference type="ARBA" id="ARBA00023163"/>
    </source>
</evidence>
<dbReference type="InterPro" id="IPR050950">
    <property type="entry name" value="HTH-type_LysR_regulators"/>
</dbReference>
<dbReference type="SUPFAM" id="SSF53850">
    <property type="entry name" value="Periplasmic binding protein-like II"/>
    <property type="match status" value="1"/>
</dbReference>
<dbReference type="InterPro" id="IPR000847">
    <property type="entry name" value="LysR_HTH_N"/>
</dbReference>
<dbReference type="GO" id="GO:0003677">
    <property type="term" value="F:DNA binding"/>
    <property type="evidence" value="ECO:0007669"/>
    <property type="project" value="UniProtKB-KW"/>
</dbReference>
<sequence length="298" mass="32663">MTLLDKRAFYLFEVSSCGGIRAAAEHLHINPSVVSRQVRGLERELGMALLERQGRHVTLTEAGQLVVEGFLAQRRLNSELGDTLSRLRNLQSGKVVVSVGDGFVDSFINHVMRRVSEHYPDVLIEIKTGIYYPREPHEMVASDEVDIAITYGPISDPRLVVHSFERGPLCALVAPSHRLARQDSVSVTELLQHKLIFLPDASGSQQFVNALFGAAGQLATPAYRCNLHSVSRRLACAGIGVSFMTAAAARSEVNAGLLKAIPIDHPMAASSQGNLVRRVGRRLSPAADYLWKLMMAMQ</sequence>
<dbReference type="KEGG" id="hcs:FF32_04365"/>
<dbReference type="PANTHER" id="PTHR30419">
    <property type="entry name" value="HTH-TYPE TRANSCRIPTIONAL REGULATOR YBHD"/>
    <property type="match status" value="1"/>
</dbReference>
<gene>
    <name evidence="5" type="ORF">DEO68_08770</name>
</gene>
<comment type="similarity">
    <text evidence="1">Belongs to the LysR transcriptional regulatory family.</text>
</comment>
<keyword evidence="4" id="KW-0804">Transcription</keyword>
<comment type="caution">
    <text evidence="5">The sequence shown here is derived from an EMBL/GenBank/DDBJ whole genome shotgun (WGS) entry which is preliminary data.</text>
</comment>
<organism evidence="5">
    <name type="scientific">Halomonas campaniensis</name>
    <dbReference type="NCBI Taxonomy" id="213554"/>
    <lineage>
        <taxon>Bacteria</taxon>
        <taxon>Pseudomonadati</taxon>
        <taxon>Pseudomonadota</taxon>
        <taxon>Gammaproteobacteria</taxon>
        <taxon>Oceanospirillales</taxon>
        <taxon>Halomonadaceae</taxon>
        <taxon>Halomonas</taxon>
    </lineage>
</organism>
<dbReference type="GO" id="GO:0003700">
    <property type="term" value="F:DNA-binding transcription factor activity"/>
    <property type="evidence" value="ECO:0007669"/>
    <property type="project" value="InterPro"/>
</dbReference>
<accession>A0A060B4G8</accession>
<protein>
    <submittedName>
        <fullName evidence="5">LysR family transcriptional regulator</fullName>
    </submittedName>
</protein>
<dbReference type="Pfam" id="PF00126">
    <property type="entry name" value="HTH_1"/>
    <property type="match status" value="1"/>
</dbReference>
<evidence type="ECO:0000256" key="3">
    <source>
        <dbReference type="ARBA" id="ARBA00023125"/>
    </source>
</evidence>
<dbReference type="RefSeq" id="WP_038478990.1">
    <property type="nucleotide sequence ID" value="NZ_JAWXXT010000001.1"/>
</dbReference>
<dbReference type="SUPFAM" id="SSF46785">
    <property type="entry name" value="Winged helix' DNA-binding domain"/>
    <property type="match status" value="1"/>
</dbReference>
<keyword evidence="3" id="KW-0238">DNA-binding</keyword>
<dbReference type="InterPro" id="IPR036388">
    <property type="entry name" value="WH-like_DNA-bd_sf"/>
</dbReference>
<keyword evidence="2" id="KW-0805">Transcription regulation</keyword>